<proteinExistence type="predicted"/>
<sequence length="102" mass="11728">MSIQIGNYRFEGPYLQISNLEGKSGVYVILTGIADKRYRVIDIGESADIWTRITCHDRKSCWERNVFPGSFITFAVLYCNENDRVQIEKALRNAYEPTCGEI</sequence>
<name>A0A2N2F2P5_9BACT</name>
<dbReference type="Proteomes" id="UP000233417">
    <property type="component" value="Unassembled WGS sequence"/>
</dbReference>
<organism evidence="1 2">
    <name type="scientific">Candidatus Dojkabacteria bacterium HGW-Dojkabacteria-1</name>
    <dbReference type="NCBI Taxonomy" id="2013761"/>
    <lineage>
        <taxon>Bacteria</taxon>
        <taxon>Candidatus Dojkabacteria</taxon>
    </lineage>
</organism>
<evidence type="ECO:0000313" key="1">
    <source>
        <dbReference type="EMBL" id="PKN02504.1"/>
    </source>
</evidence>
<dbReference type="EMBL" id="PHAO01000001">
    <property type="protein sequence ID" value="PKN02504.1"/>
    <property type="molecule type" value="Genomic_DNA"/>
</dbReference>
<gene>
    <name evidence="1" type="ORF">CVU76_00475</name>
</gene>
<accession>A0A2N2F2P5</accession>
<evidence type="ECO:0000313" key="2">
    <source>
        <dbReference type="Proteomes" id="UP000233417"/>
    </source>
</evidence>
<protein>
    <recommendedName>
        <fullName evidence="3">GIY-YIG domain-containing protein</fullName>
    </recommendedName>
</protein>
<comment type="caution">
    <text evidence="1">The sequence shown here is derived from an EMBL/GenBank/DDBJ whole genome shotgun (WGS) entry which is preliminary data.</text>
</comment>
<dbReference type="AlphaFoldDB" id="A0A2N2F2P5"/>
<evidence type="ECO:0008006" key="3">
    <source>
        <dbReference type="Google" id="ProtNLM"/>
    </source>
</evidence>
<reference evidence="1 2" key="1">
    <citation type="journal article" date="2017" name="ISME J.">
        <title>Potential for microbial H2 and metal transformations associated with novel bacteria and archaea in deep terrestrial subsurface sediments.</title>
        <authorList>
            <person name="Hernsdorf A.W."/>
            <person name="Amano Y."/>
            <person name="Miyakawa K."/>
            <person name="Ise K."/>
            <person name="Suzuki Y."/>
            <person name="Anantharaman K."/>
            <person name="Probst A."/>
            <person name="Burstein D."/>
            <person name="Thomas B.C."/>
            <person name="Banfield J.F."/>
        </authorList>
    </citation>
    <scope>NUCLEOTIDE SEQUENCE [LARGE SCALE GENOMIC DNA]</scope>
    <source>
        <strain evidence="1">HGW-Dojkabacteria-1</strain>
    </source>
</reference>